<feature type="compositionally biased region" description="Polar residues" evidence="6">
    <location>
        <begin position="633"/>
        <end position="642"/>
    </location>
</feature>
<keyword evidence="4" id="KW-1133">Transmembrane helix</keyword>
<dbReference type="EMBL" id="OZ037954">
    <property type="protein sequence ID" value="CAL1698948.1"/>
    <property type="molecule type" value="Genomic_DNA"/>
</dbReference>
<accession>A0ABP1CW75</accession>
<comment type="subcellular location">
    <subcellularLocation>
        <location evidence="1">Membrane</location>
        <topology evidence="1">Multi-pass membrane protein</topology>
    </subcellularLocation>
</comment>
<evidence type="ECO:0000256" key="6">
    <source>
        <dbReference type="SAM" id="MobiDB-lite"/>
    </source>
</evidence>
<sequence length="1188" mass="128722">MCRLQNVLAGALFSPAYATLLLTALTTVGSVFASLLSAPLAPFLSSVFPRVLTMTRNAIEGNSDSEITDATSVAKSSPRVRLSILRLIGIIPWSGINIACGVCGISVMDCVKGTFIGALPWTAVTCQIGDILQSVASNPSPTPKSVQSLLTSPDIIMKLVFLTCLSLAPILGCNYLHQWISSSVEGGPISQAETGDEKASRWAWVKEWRAFVQQCDNCGERYLSHLPVQAGQPQAAMEPFVPQTNTQSYAMNSPPAMNSSNSQSNPFIQPEAEPYVSASAEGPSQRQGSGRRQRGGRNNTVGVTSAGPGVGFANAEASSSASVPQGSGGSASGSRPGPSTIPVASPPMRGNSSRERRPGGEVQVHGHKLSLSLHIVVLPTNFDSDTDQDEAAPSMGIQVPDRLHERLLKVTVQNLETAGFVRHTTLTADDKEEWIGDQIENAVSTLCNSGELFFPSFSALDTSTTSVTFNSVEERQHWIIFERFPFQLVHPGNGGAKATKVGRKLAVEHNDGFWSYTFGEIQKLAKKLGGKFQKDSGILLLVPKNGVMIKKVNGRSHTCFAELAARFVLLESDRPNPLPVCEAATCIGFQPPPDSAAGPNLDQNDDEDNVQPHRPARIRFAENLPGDSPPISAPNTSSTANRSLPPSTPSPNLSPFHDFSVLSPSEVFDGGSDMGEPSNLASNQLGLSFGPEEQANAADMVERQGPTHEHRLPPQAILTPTLSMAIRPYVPSVEIPHQTLTAFIEYIQTTPSVLADDPRPTTIHFRANSPIALQDMFINFIRHCLKDRAERDPDIKAYALSSPYLPTARVEMFPKDIHIGAMLHCKQWITRNGSSGDAIGEAILRETYYNILQRMCGDEFGLTTGDYADEYQIIKHPTFSGDSFLKDMEALGAVAASNMVAIHMACHPLSPVLLEAAVNGINSVLDDDPWLHHVSPDTMAPFAHLPQVPGPLAIRPDSPHYATLCALVQQCTSMTGLGSISQMNADAYKSFVRTLKSTALLGVAPQEFDNSSATVAFRRGMDLYISSLVPLFVGAFQPSSKAILAGLYPQHISKVSDVVDRLQFIVQESLEEEDPTVIDVCIPQLSAAIVHYLHGVGHVNHPMFNGEGSILTPDAYRAEKHNGLYRAQHFVKVLTGHVLLPPNGEMLKMRRIDCSFHRVVIMSIRLQLMDINRFHVKLRKYVLGDIET</sequence>
<keyword evidence="2" id="KW-0812">Transmembrane</keyword>
<gene>
    <name evidence="8" type="ORF">GFSPODELE1_LOCUS2421</name>
</gene>
<keyword evidence="5" id="KW-0472">Membrane</keyword>
<keyword evidence="9" id="KW-1185">Reference proteome</keyword>
<name>A0ABP1CW75_9APHY</name>
<dbReference type="InterPro" id="IPR045014">
    <property type="entry name" value="TM41A/B"/>
</dbReference>
<feature type="compositionally biased region" description="Low complexity" evidence="6">
    <location>
        <begin position="250"/>
        <end position="266"/>
    </location>
</feature>
<dbReference type="PANTHER" id="PTHR43220:SF21">
    <property type="entry name" value="TRANSMEMBRANE PROTEIN 41A"/>
    <property type="match status" value="1"/>
</dbReference>
<protein>
    <recommendedName>
        <fullName evidence="7">VTT domain-containing protein</fullName>
    </recommendedName>
</protein>
<organism evidence="8 9">
    <name type="scientific">Somion occarium</name>
    <dbReference type="NCBI Taxonomy" id="3059160"/>
    <lineage>
        <taxon>Eukaryota</taxon>
        <taxon>Fungi</taxon>
        <taxon>Dikarya</taxon>
        <taxon>Basidiomycota</taxon>
        <taxon>Agaricomycotina</taxon>
        <taxon>Agaricomycetes</taxon>
        <taxon>Polyporales</taxon>
        <taxon>Cerrenaceae</taxon>
        <taxon>Somion</taxon>
    </lineage>
</organism>
<dbReference type="InterPro" id="IPR032816">
    <property type="entry name" value="VTT_dom"/>
</dbReference>
<evidence type="ECO:0000256" key="5">
    <source>
        <dbReference type="ARBA" id="ARBA00023136"/>
    </source>
</evidence>
<evidence type="ECO:0000256" key="2">
    <source>
        <dbReference type="ARBA" id="ARBA00022692"/>
    </source>
</evidence>
<keyword evidence="3" id="KW-0732">Signal</keyword>
<dbReference type="Proteomes" id="UP001497453">
    <property type="component" value="Chromosome 11"/>
</dbReference>
<reference evidence="9" key="1">
    <citation type="submission" date="2024-04" db="EMBL/GenBank/DDBJ databases">
        <authorList>
            <person name="Shaw F."/>
            <person name="Minotto A."/>
        </authorList>
    </citation>
    <scope>NUCLEOTIDE SEQUENCE [LARGE SCALE GENOMIC DNA]</scope>
</reference>
<feature type="domain" description="VTT" evidence="7">
    <location>
        <begin position="7"/>
        <end position="130"/>
    </location>
</feature>
<feature type="region of interest" description="Disordered" evidence="6">
    <location>
        <begin position="245"/>
        <end position="363"/>
    </location>
</feature>
<evidence type="ECO:0000256" key="1">
    <source>
        <dbReference type="ARBA" id="ARBA00004141"/>
    </source>
</evidence>
<feature type="region of interest" description="Disordered" evidence="6">
    <location>
        <begin position="620"/>
        <end position="686"/>
    </location>
</feature>
<evidence type="ECO:0000259" key="7">
    <source>
        <dbReference type="Pfam" id="PF09335"/>
    </source>
</evidence>
<dbReference type="PANTHER" id="PTHR43220">
    <property type="match status" value="1"/>
</dbReference>
<feature type="region of interest" description="Disordered" evidence="6">
    <location>
        <begin position="592"/>
        <end position="611"/>
    </location>
</feature>
<evidence type="ECO:0000256" key="4">
    <source>
        <dbReference type="ARBA" id="ARBA00022989"/>
    </source>
</evidence>
<dbReference type="Pfam" id="PF09335">
    <property type="entry name" value="VTT_dom"/>
    <property type="match status" value="1"/>
</dbReference>
<evidence type="ECO:0000313" key="9">
    <source>
        <dbReference type="Proteomes" id="UP001497453"/>
    </source>
</evidence>
<proteinExistence type="predicted"/>
<evidence type="ECO:0000256" key="3">
    <source>
        <dbReference type="ARBA" id="ARBA00022729"/>
    </source>
</evidence>
<evidence type="ECO:0000313" key="8">
    <source>
        <dbReference type="EMBL" id="CAL1698948.1"/>
    </source>
</evidence>